<keyword evidence="1" id="KW-0808">Transferase</keyword>
<dbReference type="EMBL" id="JANBPG010001571">
    <property type="protein sequence ID" value="KAJ1889302.1"/>
    <property type="molecule type" value="Genomic_DNA"/>
</dbReference>
<comment type="caution">
    <text evidence="1">The sequence shown here is derived from an EMBL/GenBank/DDBJ whole genome shotgun (WGS) entry which is preliminary data.</text>
</comment>
<proteinExistence type="predicted"/>
<evidence type="ECO:0000313" key="2">
    <source>
        <dbReference type="Proteomes" id="UP001150581"/>
    </source>
</evidence>
<keyword evidence="1" id="KW-0418">Kinase</keyword>
<protein>
    <submittedName>
        <fullName evidence="1">Serine/threonine-protein kinase</fullName>
        <ecNumber evidence="1">2.7.11.1</ecNumber>
    </submittedName>
</protein>
<dbReference type="EC" id="2.7.11.1" evidence="1"/>
<accession>A0ACC1I8H1</accession>
<name>A0ACC1I8H1_9FUNG</name>
<sequence>MQASNEATSPRQRATVVIGDYELGPEIGKGSFAKVYRGLNKKTNTLVAIKSVVRSSLTRRLLENLETEINILRTVRHRSIVELIDCLKSRNHIHLVMEYCSLGDLSSYLRKRQEHAELRNEFGGLRMDVVRSFVRQLGDAMRFLRARDVIHRDIKTQNILLQPPPGYKMGESEANGVCPEIKVADFGFARNLPSSALAETLCGSPLYMAPEILRYEPYDAKADLWSIGAVIYEMITGRQPFQASNHVELARIIERTNDRILFPEGIDPVLRSLVAGLLKMNPAGRMSFEDFFAHPALQWPQPEEEETGEEAISRRRSAAREGETLDERGGIVQAMDNMALADAAPAPPHVYPPNPRPLPTHQHQQNNSNNQQHQQQQHQHQQHQHQQPGLLHRRPSLHEEALAEREYVVIEKRTVEMNFLADEMESSPRTPLTLYPPPPLPSNMHRAAPGVAKQMTVLARAIRHAVLPQNQEGFSAAEASVEAALGVRGFNPLDQELAETFEASGCLDVQEEMAMRRMEGLAYMAFAMAFLADMKWRQLPNNTPAAAVVSAVDALVDPENGYLSAGGISLEEAFALYLRALSLLQHAMREAGNYWAGLSANSPVSFRFNAAVQWVRTKFNQCLERAEALKLFGNGRIMELAGVEVVQVLYEQSLALGKVAALRELKWVEPLDCDRAYQLAIWMLSAILETTTVEEDGAGMGFDAGESAGEAEEIEMEDRTIVEQFIASIVKRREKLQKRLMQQQDNIN</sequence>
<reference evidence="1" key="1">
    <citation type="submission" date="2022-07" db="EMBL/GenBank/DDBJ databases">
        <title>Phylogenomic reconstructions and comparative analyses of Kickxellomycotina fungi.</title>
        <authorList>
            <person name="Reynolds N.K."/>
            <person name="Stajich J.E."/>
            <person name="Barry K."/>
            <person name="Grigoriev I.V."/>
            <person name="Crous P."/>
            <person name="Smith M.E."/>
        </authorList>
    </citation>
    <scope>NUCLEOTIDE SEQUENCE</scope>
    <source>
        <strain evidence="1">Benny 63K</strain>
    </source>
</reference>
<evidence type="ECO:0000313" key="1">
    <source>
        <dbReference type="EMBL" id="KAJ1889302.1"/>
    </source>
</evidence>
<organism evidence="1 2">
    <name type="scientific">Kickxella alabastrina</name>
    <dbReference type="NCBI Taxonomy" id="61397"/>
    <lineage>
        <taxon>Eukaryota</taxon>
        <taxon>Fungi</taxon>
        <taxon>Fungi incertae sedis</taxon>
        <taxon>Zoopagomycota</taxon>
        <taxon>Kickxellomycotina</taxon>
        <taxon>Kickxellomycetes</taxon>
        <taxon>Kickxellales</taxon>
        <taxon>Kickxellaceae</taxon>
        <taxon>Kickxella</taxon>
    </lineage>
</organism>
<keyword evidence="2" id="KW-1185">Reference proteome</keyword>
<gene>
    <name evidence="1" type="primary">ATG1_1</name>
    <name evidence="1" type="ORF">LPJ66_008104</name>
</gene>
<dbReference type="Proteomes" id="UP001150581">
    <property type="component" value="Unassembled WGS sequence"/>
</dbReference>